<gene>
    <name evidence="1" type="ORF">AVDCRST_MAG26-3087</name>
</gene>
<proteinExistence type="predicted"/>
<dbReference type="AlphaFoldDB" id="A0A6J4JCB1"/>
<reference evidence="1" key="1">
    <citation type="submission" date="2020-02" db="EMBL/GenBank/DDBJ databases">
        <authorList>
            <person name="Meier V. D."/>
        </authorList>
    </citation>
    <scope>NUCLEOTIDE SEQUENCE</scope>
    <source>
        <strain evidence="1">AVDCRST_MAG26</strain>
    </source>
</reference>
<sequence>MDVYLTTKRSAHRRVLLDCLSGEVFACYVM</sequence>
<organism evidence="1">
    <name type="scientific">uncultured Chloroflexia bacterium</name>
    <dbReference type="NCBI Taxonomy" id="1672391"/>
    <lineage>
        <taxon>Bacteria</taxon>
        <taxon>Bacillati</taxon>
        <taxon>Chloroflexota</taxon>
        <taxon>Chloroflexia</taxon>
        <taxon>environmental samples</taxon>
    </lineage>
</organism>
<name>A0A6J4JCB1_9CHLR</name>
<accession>A0A6J4JCB1</accession>
<evidence type="ECO:0000313" key="1">
    <source>
        <dbReference type="EMBL" id="CAA9276365.1"/>
    </source>
</evidence>
<protein>
    <submittedName>
        <fullName evidence="1">Uncharacterized protein</fullName>
    </submittedName>
</protein>
<dbReference type="EMBL" id="CADCTK010000716">
    <property type="protein sequence ID" value="CAA9276365.1"/>
    <property type="molecule type" value="Genomic_DNA"/>
</dbReference>